<dbReference type="EMBL" id="UYRR01031839">
    <property type="protein sequence ID" value="VDK52905.1"/>
    <property type="molecule type" value="Genomic_DNA"/>
</dbReference>
<dbReference type="InterPro" id="IPR000535">
    <property type="entry name" value="MSP_dom"/>
</dbReference>
<evidence type="ECO:0000313" key="4">
    <source>
        <dbReference type="Proteomes" id="UP000267096"/>
    </source>
</evidence>
<dbReference type="PROSITE" id="PS50202">
    <property type="entry name" value="MSP"/>
    <property type="match status" value="1"/>
</dbReference>
<organism evidence="5">
    <name type="scientific">Anisakis simplex</name>
    <name type="common">Herring worm</name>
    <dbReference type="NCBI Taxonomy" id="6269"/>
    <lineage>
        <taxon>Eukaryota</taxon>
        <taxon>Metazoa</taxon>
        <taxon>Ecdysozoa</taxon>
        <taxon>Nematoda</taxon>
        <taxon>Chromadorea</taxon>
        <taxon>Rhabditida</taxon>
        <taxon>Spirurina</taxon>
        <taxon>Ascaridomorpha</taxon>
        <taxon>Ascaridoidea</taxon>
        <taxon>Anisakidae</taxon>
        <taxon>Anisakis</taxon>
        <taxon>Anisakis simplex complex</taxon>
    </lineage>
</organism>
<dbReference type="Pfam" id="PF00635">
    <property type="entry name" value="Motile_Sperm"/>
    <property type="match status" value="1"/>
</dbReference>
<proteinExistence type="predicted"/>
<evidence type="ECO:0000259" key="2">
    <source>
        <dbReference type="PROSITE" id="PS50202"/>
    </source>
</evidence>
<reference evidence="5" key="1">
    <citation type="submission" date="2017-02" db="UniProtKB">
        <authorList>
            <consortium name="WormBaseParasite"/>
        </authorList>
    </citation>
    <scope>IDENTIFICATION</scope>
</reference>
<name>A0A0M3K2P5_ANISI</name>
<dbReference type="Proteomes" id="UP000267096">
    <property type="component" value="Unassembled WGS sequence"/>
</dbReference>
<dbReference type="PANTHER" id="PTHR21513:SF19">
    <property type="entry name" value="MAJOR SPERM PROTEIN"/>
    <property type="match status" value="1"/>
</dbReference>
<dbReference type="PANTHER" id="PTHR21513">
    <property type="entry name" value="MAJOR SPERM PROTEIN"/>
    <property type="match status" value="1"/>
</dbReference>
<feature type="domain" description="MSP" evidence="2">
    <location>
        <begin position="16"/>
        <end position="136"/>
    </location>
</feature>
<dbReference type="Gene3D" id="2.60.40.10">
    <property type="entry name" value="Immunoglobulins"/>
    <property type="match status" value="1"/>
</dbReference>
<comment type="function">
    <text evidence="1">Central component in molecular interactions underlying sperm crawling. Forms an extensive filament system that extends from sperm villipoda, along the leading edge of the pseudopod.</text>
</comment>
<evidence type="ECO:0000313" key="3">
    <source>
        <dbReference type="EMBL" id="VDK52905.1"/>
    </source>
</evidence>
<reference evidence="3 4" key="2">
    <citation type="submission" date="2018-11" db="EMBL/GenBank/DDBJ databases">
        <authorList>
            <consortium name="Pathogen Informatics"/>
        </authorList>
    </citation>
    <scope>NUCLEOTIDE SEQUENCE [LARGE SCALE GENOMIC DNA]</scope>
</reference>
<keyword evidence="1" id="KW-0206">Cytoskeleton</keyword>
<evidence type="ECO:0000256" key="1">
    <source>
        <dbReference type="RuleBase" id="RU003425"/>
    </source>
</evidence>
<evidence type="ECO:0000313" key="5">
    <source>
        <dbReference type="WBParaSite" id="ASIM_0001520201-mRNA-1"/>
    </source>
</evidence>
<dbReference type="SUPFAM" id="SSF49354">
    <property type="entry name" value="PapD-like"/>
    <property type="match status" value="1"/>
</dbReference>
<dbReference type="OrthoDB" id="10399793at2759"/>
<accession>A0A0M3K2P5</accession>
<dbReference type="InterPro" id="IPR008962">
    <property type="entry name" value="PapD-like_sf"/>
</dbReference>
<protein>
    <recommendedName>
        <fullName evidence="1">Major sperm protein</fullName>
    </recommendedName>
</protein>
<dbReference type="WBParaSite" id="ASIM_0001520201-mRNA-1">
    <property type="protein sequence ID" value="ASIM_0001520201-mRNA-1"/>
    <property type="gene ID" value="ASIM_0001520201"/>
</dbReference>
<dbReference type="InterPro" id="IPR013783">
    <property type="entry name" value="Ig-like_fold"/>
</dbReference>
<keyword evidence="4" id="KW-1185">Reference proteome</keyword>
<dbReference type="AlphaFoldDB" id="A0A0M3K2P5"/>
<sequence>MNEKSDSEFILDVDCLASVRDNDFVTFRQPHGEDDIANAILLVGNPTAQRRICKVKTTCNKMFIIRPAVFELGAHCELPVKITYIPTNEITDRNREDQWFAIHYISSDDPNKSAQQCWADSSDKTDVVKRLRAKFEVSKEDSENKRMERIMNASEDLLQNVQLADSKTELLLECIPNDLVKFKPSENSDEKRLFTTMTFVNNSDKRRAVQVFCPLDPQFRDYHVEMFTVDPEMQYNLTMSFLPSKKFRMQARAEEPYIVVAHIETSESDESVEQIWQKFNRKPYTPCIVKKIPMEYDDLLLDNLLQMRSADEARKANERGSINTARDGFNQMSDERELGVEHLKMSGVGRKEDRISDMNMRLNDTEAEDKSPRIQCGFGNALAADIDQL</sequence>
<gene>
    <name evidence="3" type="ORF">ASIM_LOCUS14612</name>
</gene>
<keyword evidence="1" id="KW-0963">Cytoplasm</keyword>